<dbReference type="AlphaFoldDB" id="A0A0K1PJG1"/>
<sequence length="114" mass="12641">MVSKAIARFARLSPRKARVVVNLVRGRQAGEALQLLEFTQKAGAPVLKKLIESAVANARTTSPGVDLDALFVETAFVDKAPNKHMRRWRPRAMGRATRIQKGMSHITIHLGTRE</sequence>
<comment type="function">
    <text evidence="7">The globular domain of the protein is located near the polypeptide exit tunnel on the outside of the subunit, while an extended beta-hairpin is found that lines the wall of the exit tunnel in the center of the 70S ribosome.</text>
</comment>
<dbReference type="InterPro" id="IPR047867">
    <property type="entry name" value="Ribosomal_uL22_bac/org-type"/>
</dbReference>
<evidence type="ECO:0000256" key="2">
    <source>
        <dbReference type="ARBA" id="ARBA00022730"/>
    </source>
</evidence>
<dbReference type="Pfam" id="PF00237">
    <property type="entry name" value="Ribosomal_L22"/>
    <property type="match status" value="1"/>
</dbReference>
<dbReference type="InterPro" id="IPR018260">
    <property type="entry name" value="Ribosomal_uL22_CS"/>
</dbReference>
<name>A0A0K1PJG1_9BACT</name>
<dbReference type="PROSITE" id="PS00464">
    <property type="entry name" value="RIBOSOMAL_L22"/>
    <property type="match status" value="1"/>
</dbReference>
<dbReference type="RefSeq" id="WP_146645219.1">
    <property type="nucleotide sequence ID" value="NZ_CP012333.1"/>
</dbReference>
<evidence type="ECO:0000256" key="4">
    <source>
        <dbReference type="ARBA" id="ARBA00022980"/>
    </source>
</evidence>
<keyword evidence="12" id="KW-1185">Reference proteome</keyword>
<comment type="function">
    <text evidence="7 10">This protein binds specifically to 23S rRNA; its binding is stimulated by other ribosomal proteins, e.g., L4, L17, and L20. It is important during the early stages of 50S assembly. It makes multiple contacts with different domains of the 23S rRNA in the assembled 50S subunit and ribosome.</text>
</comment>
<dbReference type="GO" id="GO:0022625">
    <property type="term" value="C:cytosolic large ribosomal subunit"/>
    <property type="evidence" value="ECO:0007669"/>
    <property type="project" value="TreeGrafter"/>
</dbReference>
<gene>
    <name evidence="7" type="primary">rplV</name>
    <name evidence="11" type="ORF">AKJ09_00210</name>
</gene>
<evidence type="ECO:0000313" key="12">
    <source>
        <dbReference type="Proteomes" id="UP000064967"/>
    </source>
</evidence>
<keyword evidence="3 7" id="KW-0694">RNA-binding</keyword>
<comment type="similarity">
    <text evidence="1 7 8">Belongs to the universal ribosomal protein uL22 family.</text>
</comment>
<dbReference type="InterPro" id="IPR001063">
    <property type="entry name" value="Ribosomal_uL22"/>
</dbReference>
<dbReference type="GO" id="GO:0003735">
    <property type="term" value="F:structural constituent of ribosome"/>
    <property type="evidence" value="ECO:0007669"/>
    <property type="project" value="InterPro"/>
</dbReference>
<dbReference type="OrthoDB" id="9805969at2"/>
<protein>
    <recommendedName>
        <fullName evidence="6 7">Large ribosomal subunit protein uL22</fullName>
    </recommendedName>
</protein>
<proteinExistence type="inferred from homology"/>
<evidence type="ECO:0000256" key="7">
    <source>
        <dbReference type="HAMAP-Rule" id="MF_01331"/>
    </source>
</evidence>
<dbReference type="KEGG" id="llu:AKJ09_00210"/>
<dbReference type="CDD" id="cd00336">
    <property type="entry name" value="Ribosomal_L22"/>
    <property type="match status" value="1"/>
</dbReference>
<keyword evidence="4 7" id="KW-0689">Ribosomal protein</keyword>
<dbReference type="InterPro" id="IPR036394">
    <property type="entry name" value="Ribosomal_uL22_sf"/>
</dbReference>
<dbReference type="PANTHER" id="PTHR13501">
    <property type="entry name" value="CHLOROPLAST 50S RIBOSOMAL PROTEIN L22-RELATED"/>
    <property type="match status" value="1"/>
</dbReference>
<evidence type="ECO:0000256" key="5">
    <source>
        <dbReference type="ARBA" id="ARBA00023274"/>
    </source>
</evidence>
<comment type="subunit">
    <text evidence="7 9">Part of the 50S ribosomal subunit.</text>
</comment>
<dbReference type="Gene3D" id="3.90.470.10">
    <property type="entry name" value="Ribosomal protein L22/L17"/>
    <property type="match status" value="1"/>
</dbReference>
<reference evidence="11 12" key="1">
    <citation type="submission" date="2015-08" db="EMBL/GenBank/DDBJ databases">
        <authorList>
            <person name="Babu N.S."/>
            <person name="Beckwith C.J."/>
            <person name="Beseler K.G."/>
            <person name="Brison A."/>
            <person name="Carone J.V."/>
            <person name="Caskin T.P."/>
            <person name="Diamond M."/>
            <person name="Durham M.E."/>
            <person name="Foxe J.M."/>
            <person name="Go M."/>
            <person name="Henderson B.A."/>
            <person name="Jones I.B."/>
            <person name="McGettigan J.A."/>
            <person name="Micheletti S.J."/>
            <person name="Nasrallah M.E."/>
            <person name="Ortiz D."/>
            <person name="Piller C.R."/>
            <person name="Privatt S.R."/>
            <person name="Schneider S.L."/>
            <person name="Sharp S."/>
            <person name="Smith T.C."/>
            <person name="Stanton J.D."/>
            <person name="Ullery H.E."/>
            <person name="Wilson R.J."/>
            <person name="Serrano M.G."/>
            <person name="Buck G."/>
            <person name="Lee V."/>
            <person name="Wang Y."/>
            <person name="Carvalho R."/>
            <person name="Voegtly L."/>
            <person name="Shi R."/>
            <person name="Duckworth R."/>
            <person name="Johnson A."/>
            <person name="Loviza R."/>
            <person name="Walstead R."/>
            <person name="Shah Z."/>
            <person name="Kiflezghi M."/>
            <person name="Wade K."/>
            <person name="Ball S.L."/>
            <person name="Bradley K.W."/>
            <person name="Asai D.J."/>
            <person name="Bowman C.A."/>
            <person name="Russell D.A."/>
            <person name="Pope W.H."/>
            <person name="Jacobs-Sera D."/>
            <person name="Hendrix R.W."/>
            <person name="Hatfull G.F."/>
        </authorList>
    </citation>
    <scope>NUCLEOTIDE SEQUENCE [LARGE SCALE GENOMIC DNA]</scope>
    <source>
        <strain evidence="11 12">DSM 27648</strain>
    </source>
</reference>
<dbReference type="GO" id="GO:0006412">
    <property type="term" value="P:translation"/>
    <property type="evidence" value="ECO:0007669"/>
    <property type="project" value="UniProtKB-UniRule"/>
</dbReference>
<accession>A0A0K1PJG1</accession>
<keyword evidence="5 7" id="KW-0687">Ribonucleoprotein</keyword>
<evidence type="ECO:0000256" key="1">
    <source>
        <dbReference type="ARBA" id="ARBA00009451"/>
    </source>
</evidence>
<dbReference type="HAMAP" id="MF_01331_B">
    <property type="entry name" value="Ribosomal_uL22_B"/>
    <property type="match status" value="1"/>
</dbReference>
<dbReference type="Proteomes" id="UP000064967">
    <property type="component" value="Chromosome"/>
</dbReference>
<dbReference type="NCBIfam" id="TIGR01044">
    <property type="entry name" value="rplV_bact"/>
    <property type="match status" value="1"/>
</dbReference>
<evidence type="ECO:0000256" key="8">
    <source>
        <dbReference type="RuleBase" id="RU004005"/>
    </source>
</evidence>
<keyword evidence="2 7" id="KW-0699">rRNA-binding</keyword>
<dbReference type="STRING" id="1391654.AKJ09_00210"/>
<organism evidence="11 12">
    <name type="scientific">Labilithrix luteola</name>
    <dbReference type="NCBI Taxonomy" id="1391654"/>
    <lineage>
        <taxon>Bacteria</taxon>
        <taxon>Pseudomonadati</taxon>
        <taxon>Myxococcota</taxon>
        <taxon>Polyangia</taxon>
        <taxon>Polyangiales</taxon>
        <taxon>Labilitrichaceae</taxon>
        <taxon>Labilithrix</taxon>
    </lineage>
</organism>
<evidence type="ECO:0000256" key="9">
    <source>
        <dbReference type="RuleBase" id="RU004006"/>
    </source>
</evidence>
<dbReference type="PANTHER" id="PTHR13501:SF8">
    <property type="entry name" value="LARGE RIBOSOMAL SUBUNIT PROTEIN UL22M"/>
    <property type="match status" value="1"/>
</dbReference>
<dbReference type="EMBL" id="CP012333">
    <property type="protein sequence ID" value="AKU93546.1"/>
    <property type="molecule type" value="Genomic_DNA"/>
</dbReference>
<dbReference type="GO" id="GO:0019843">
    <property type="term" value="F:rRNA binding"/>
    <property type="evidence" value="ECO:0007669"/>
    <property type="project" value="UniProtKB-UniRule"/>
</dbReference>
<dbReference type="SUPFAM" id="SSF54843">
    <property type="entry name" value="Ribosomal protein L22"/>
    <property type="match status" value="1"/>
</dbReference>
<evidence type="ECO:0000313" key="11">
    <source>
        <dbReference type="EMBL" id="AKU93546.1"/>
    </source>
</evidence>
<dbReference type="PATRIC" id="fig|1391654.3.peg.225"/>
<evidence type="ECO:0000256" key="10">
    <source>
        <dbReference type="RuleBase" id="RU004008"/>
    </source>
</evidence>
<evidence type="ECO:0000256" key="3">
    <source>
        <dbReference type="ARBA" id="ARBA00022884"/>
    </source>
</evidence>
<evidence type="ECO:0000256" key="6">
    <source>
        <dbReference type="ARBA" id="ARBA00035207"/>
    </source>
</evidence>
<dbReference type="InterPro" id="IPR005727">
    <property type="entry name" value="Ribosomal_uL22_bac/chlpt-type"/>
</dbReference>